<dbReference type="EC" id="2.7.7.27" evidence="9"/>
<sequence>MKKECVAMLLAGGQGSRLYVLTGDMAKPAVPFGGKFRIIDFPLSNCANSGIDTVGVLTQYRPLELNSYIGNGQPWELDRLDGGVHILPPYQSATGASWYKGTANAIYQNIGFVDLYDPEYVAVLSGDHIYKMDYAVMLRRHKETGAACTIAVMEVPWAEASRFGIMSVDGEDRITEFAEKPKEPKSNLASMGIYIFTWSKLREYLVADEADPTSENDFGKNIIPAMLAAGERMTAWRFDGYWKDVGTLVSLWDANMDMLSPGSGLNLLDRRWPIYSRTPSCPPAYVGPKADIGNSAVAKGCEVLGEVKNSVLSYNTQVGEGAVVSYSVLMPGAVVESGAVVQYAIVGENCRIGRDAQVGAPPETAQDPDDWGVAVLGPGTVIGDGEIVSAKTLLDRHHGEVKA</sequence>
<keyword evidence="3 9" id="KW-0808">Transferase</keyword>
<evidence type="ECO:0000313" key="12">
    <source>
        <dbReference type="EMBL" id="BCK80924.1"/>
    </source>
</evidence>
<dbReference type="InterPro" id="IPR029044">
    <property type="entry name" value="Nucleotide-diphossugar_trans"/>
</dbReference>
<keyword evidence="8 9" id="KW-0119">Carbohydrate metabolism</keyword>
<organism evidence="12 13">
    <name type="scientific">Vescimonas coprocola</name>
    <dbReference type="NCBI Taxonomy" id="2714355"/>
    <lineage>
        <taxon>Bacteria</taxon>
        <taxon>Bacillati</taxon>
        <taxon>Bacillota</taxon>
        <taxon>Clostridia</taxon>
        <taxon>Eubacteriales</taxon>
        <taxon>Oscillospiraceae</taxon>
        <taxon>Vescimonas</taxon>
    </lineage>
</organism>
<name>A0A810PZ97_9FIRM</name>
<feature type="site" description="Could play a key role in the communication between the regulatory and the substrate sites" evidence="9">
    <location>
        <position position="98"/>
    </location>
</feature>
<dbReference type="PROSITE" id="PS00808">
    <property type="entry name" value="ADP_GLC_PYROPHOSPH_1"/>
    <property type="match status" value="1"/>
</dbReference>
<keyword evidence="6 9" id="KW-0067">ATP-binding</keyword>
<feature type="binding site" evidence="9">
    <location>
        <position position="190"/>
    </location>
    <ligand>
        <name>alpha-D-glucose 1-phosphate</name>
        <dbReference type="ChEBI" id="CHEBI:58601"/>
    </ligand>
</feature>
<protein>
    <recommendedName>
        <fullName evidence="9">Glucose-1-phosphate adenylyltransferase</fullName>
        <ecNumber evidence="9">2.7.7.27</ecNumber>
    </recommendedName>
    <alternativeName>
        <fullName evidence="9">ADP-glucose pyrophosphorylase</fullName>
        <shortName evidence="9">ADPGlc PPase</shortName>
    </alternativeName>
    <alternativeName>
        <fullName evidence="9">ADP-glucose synthase</fullName>
    </alternativeName>
</protein>
<dbReference type="InterPro" id="IPR005835">
    <property type="entry name" value="NTP_transferase_dom"/>
</dbReference>
<dbReference type="SUPFAM" id="SSF53448">
    <property type="entry name" value="Nucleotide-diphospho-sugar transferases"/>
    <property type="match status" value="1"/>
</dbReference>
<dbReference type="SUPFAM" id="SSF51161">
    <property type="entry name" value="Trimeric LpxA-like enzymes"/>
    <property type="match status" value="1"/>
</dbReference>
<comment type="pathway">
    <text evidence="9">Glycan biosynthesis; glycogen biosynthesis.</text>
</comment>
<dbReference type="Pfam" id="PF24894">
    <property type="entry name" value="Hexapep_GlmU"/>
    <property type="match status" value="1"/>
</dbReference>
<dbReference type="Pfam" id="PF00483">
    <property type="entry name" value="NTP_transferase"/>
    <property type="match status" value="1"/>
</dbReference>
<feature type="binding site" evidence="9">
    <location>
        <position position="164"/>
    </location>
    <ligand>
        <name>alpha-D-glucose 1-phosphate</name>
        <dbReference type="ChEBI" id="CHEBI:58601"/>
    </ligand>
</feature>
<dbReference type="InterPro" id="IPR056818">
    <property type="entry name" value="GlmU/GlgC-like_hexapep"/>
</dbReference>
<dbReference type="RefSeq" id="WP_213541756.1">
    <property type="nucleotide sequence ID" value="NZ_AP023418.1"/>
</dbReference>
<dbReference type="InterPro" id="IPR023049">
    <property type="entry name" value="GlgC_bac"/>
</dbReference>
<dbReference type="CDD" id="cd02508">
    <property type="entry name" value="ADP_Glucose_PP"/>
    <property type="match status" value="1"/>
</dbReference>
<keyword evidence="4 9" id="KW-0548">Nucleotidyltransferase</keyword>
<dbReference type="InterPro" id="IPR011004">
    <property type="entry name" value="Trimer_LpxA-like_sf"/>
</dbReference>
<evidence type="ECO:0000256" key="8">
    <source>
        <dbReference type="ARBA" id="ARBA00023277"/>
    </source>
</evidence>
<comment type="function">
    <text evidence="9">Involved in the biosynthesis of ADP-glucose, a building block required for the elongation reactions to produce glycogen. Catalyzes the reaction between ATP and alpha-D-glucose 1-phosphate (G1P) to produce pyrophosphate and ADP-Glc.</text>
</comment>
<dbReference type="PROSITE" id="PS00809">
    <property type="entry name" value="ADP_GLC_PYROPHOSPH_2"/>
    <property type="match status" value="1"/>
</dbReference>
<feature type="domain" description="Glucose-1-phosphate adenylyltransferase/Bifunctional protein GlmU-like C-terminal hexapeptide" evidence="11">
    <location>
        <begin position="291"/>
        <end position="364"/>
    </location>
</feature>
<dbReference type="PANTHER" id="PTHR43523">
    <property type="entry name" value="GLUCOSE-1-PHOSPHATE ADENYLYLTRANSFERASE-RELATED"/>
    <property type="match status" value="1"/>
</dbReference>
<dbReference type="PROSITE" id="PS00810">
    <property type="entry name" value="ADP_GLC_PYROPHOSPH_3"/>
    <property type="match status" value="1"/>
</dbReference>
<dbReference type="GO" id="GO:0005978">
    <property type="term" value="P:glycogen biosynthetic process"/>
    <property type="evidence" value="ECO:0007669"/>
    <property type="project" value="UniProtKB-UniRule"/>
</dbReference>
<dbReference type="InterPro" id="IPR005836">
    <property type="entry name" value="ADP_Glu_pyroP_CS"/>
</dbReference>
<dbReference type="HAMAP" id="MF_00624">
    <property type="entry name" value="GlgC"/>
    <property type="match status" value="1"/>
</dbReference>
<dbReference type="AlphaFoldDB" id="A0A810PZ97"/>
<dbReference type="PANTHER" id="PTHR43523:SF2">
    <property type="entry name" value="GLUCOSE-1-PHOSPHATE ADENYLYLTRANSFERASE"/>
    <property type="match status" value="1"/>
</dbReference>
<dbReference type="Gene3D" id="2.160.10.10">
    <property type="entry name" value="Hexapeptide repeat proteins"/>
    <property type="match status" value="1"/>
</dbReference>
<dbReference type="EMBL" id="AP023418">
    <property type="protein sequence ID" value="BCK80924.1"/>
    <property type="molecule type" value="Genomic_DNA"/>
</dbReference>
<evidence type="ECO:0000256" key="2">
    <source>
        <dbReference type="ARBA" id="ARBA00022600"/>
    </source>
</evidence>
<evidence type="ECO:0000256" key="7">
    <source>
        <dbReference type="ARBA" id="ARBA00023056"/>
    </source>
</evidence>
<evidence type="ECO:0000256" key="6">
    <source>
        <dbReference type="ARBA" id="ARBA00022840"/>
    </source>
</evidence>
<feature type="binding site" evidence="9">
    <location>
        <begin position="179"/>
        <end position="180"/>
    </location>
    <ligand>
        <name>alpha-D-glucose 1-phosphate</name>
        <dbReference type="ChEBI" id="CHEBI:58601"/>
    </ligand>
</feature>
<evidence type="ECO:0000256" key="1">
    <source>
        <dbReference type="ARBA" id="ARBA00010443"/>
    </source>
</evidence>
<dbReference type="GO" id="GO:0005524">
    <property type="term" value="F:ATP binding"/>
    <property type="evidence" value="ECO:0007669"/>
    <property type="project" value="UniProtKB-KW"/>
</dbReference>
<dbReference type="NCBIfam" id="TIGR02091">
    <property type="entry name" value="glgC"/>
    <property type="match status" value="1"/>
</dbReference>
<feature type="site" description="Could play a key role in the communication between the regulatory and the substrate sites" evidence="9">
    <location>
        <position position="59"/>
    </location>
</feature>
<evidence type="ECO:0000313" key="13">
    <source>
        <dbReference type="Proteomes" id="UP000681035"/>
    </source>
</evidence>
<dbReference type="GO" id="GO:0008878">
    <property type="term" value="F:glucose-1-phosphate adenylyltransferase activity"/>
    <property type="evidence" value="ECO:0007669"/>
    <property type="project" value="UniProtKB-UniRule"/>
</dbReference>
<dbReference type="UniPathway" id="UPA00164"/>
<dbReference type="KEGG" id="vcop:MM50RIKEN_06870"/>
<dbReference type="InterPro" id="IPR011831">
    <property type="entry name" value="ADP-Glc_PPase"/>
</dbReference>
<keyword evidence="2 9" id="KW-0321">Glycogen metabolism</keyword>
<dbReference type="NCBIfam" id="NF003670">
    <property type="entry name" value="PRK05293.1"/>
    <property type="match status" value="1"/>
</dbReference>
<keyword evidence="7 9" id="KW-0320">Glycogen biosynthesis</keyword>
<evidence type="ECO:0000256" key="9">
    <source>
        <dbReference type="HAMAP-Rule" id="MF_00624"/>
    </source>
</evidence>
<evidence type="ECO:0000259" key="10">
    <source>
        <dbReference type="Pfam" id="PF00483"/>
    </source>
</evidence>
<evidence type="ECO:0000256" key="4">
    <source>
        <dbReference type="ARBA" id="ARBA00022695"/>
    </source>
</evidence>
<feature type="domain" description="Nucleotidyl transferase" evidence="10">
    <location>
        <begin position="7"/>
        <end position="259"/>
    </location>
</feature>
<reference evidence="12" key="1">
    <citation type="submission" date="2020-09" db="EMBL/GenBank/DDBJ databases">
        <title>New species isolated from human feces.</title>
        <authorList>
            <person name="Kitahara M."/>
            <person name="Shigeno Y."/>
            <person name="Shime M."/>
            <person name="Matsumoto Y."/>
            <person name="Nakamura S."/>
            <person name="Motooka D."/>
            <person name="Fukuoka S."/>
            <person name="Nishikawa H."/>
            <person name="Benno Y."/>
        </authorList>
    </citation>
    <scope>NUCLEOTIDE SEQUENCE</scope>
    <source>
        <strain evidence="12">MM50</strain>
    </source>
</reference>
<dbReference type="Gene3D" id="3.90.550.10">
    <property type="entry name" value="Spore Coat Polysaccharide Biosynthesis Protein SpsA, Chain A"/>
    <property type="match status" value="1"/>
</dbReference>
<accession>A0A810PZ97</accession>
<evidence type="ECO:0000256" key="5">
    <source>
        <dbReference type="ARBA" id="ARBA00022741"/>
    </source>
</evidence>
<evidence type="ECO:0000259" key="11">
    <source>
        <dbReference type="Pfam" id="PF24894"/>
    </source>
</evidence>
<evidence type="ECO:0000256" key="3">
    <source>
        <dbReference type="ARBA" id="ARBA00022679"/>
    </source>
</evidence>
<proteinExistence type="inferred from homology"/>
<keyword evidence="5 9" id="KW-0547">Nucleotide-binding</keyword>
<gene>
    <name evidence="9 12" type="primary">glgC</name>
    <name evidence="12" type="ORF">MM50RIKEN_06870</name>
</gene>
<dbReference type="Proteomes" id="UP000681035">
    <property type="component" value="Chromosome"/>
</dbReference>
<keyword evidence="13" id="KW-1185">Reference proteome</keyword>
<comment type="similarity">
    <text evidence="1 9">Belongs to the bacterial/plant glucose-1-phosphate adenylyltransferase family.</text>
</comment>
<dbReference type="CDD" id="cd04651">
    <property type="entry name" value="LbH_G1P_AT_C"/>
    <property type="match status" value="1"/>
</dbReference>
<comment type="catalytic activity">
    <reaction evidence="9">
        <text>alpha-D-glucose 1-phosphate + ATP + H(+) = ADP-alpha-D-glucose + diphosphate</text>
        <dbReference type="Rhea" id="RHEA:12120"/>
        <dbReference type="ChEBI" id="CHEBI:15378"/>
        <dbReference type="ChEBI" id="CHEBI:30616"/>
        <dbReference type="ChEBI" id="CHEBI:33019"/>
        <dbReference type="ChEBI" id="CHEBI:57498"/>
        <dbReference type="ChEBI" id="CHEBI:58601"/>
        <dbReference type="EC" id="2.7.7.27"/>
    </reaction>
</comment>
<feature type="binding site" evidence="9">
    <location>
        <position position="99"/>
    </location>
    <ligand>
        <name>alpha-D-glucose 1-phosphate</name>
        <dbReference type="ChEBI" id="CHEBI:58601"/>
    </ligand>
</feature>
<comment type="subunit">
    <text evidence="9">Homotetramer.</text>
</comment>